<proteinExistence type="predicted"/>
<evidence type="ECO:0000259" key="2">
    <source>
        <dbReference type="Pfam" id="PF00144"/>
    </source>
</evidence>
<keyword evidence="4" id="KW-1185">Reference proteome</keyword>
<gene>
    <name evidence="3" type="ORF">WNY57_05585</name>
</gene>
<dbReference type="InterPro" id="IPR012338">
    <property type="entry name" value="Beta-lactam/transpept-like"/>
</dbReference>
<dbReference type="Pfam" id="PF00144">
    <property type="entry name" value="Beta-lactamase"/>
    <property type="match status" value="1"/>
</dbReference>
<dbReference type="GO" id="GO:0016787">
    <property type="term" value="F:hydrolase activity"/>
    <property type="evidence" value="ECO:0007669"/>
    <property type="project" value="UniProtKB-KW"/>
</dbReference>
<keyword evidence="3" id="KW-0378">Hydrolase</keyword>
<dbReference type="Proteomes" id="UP001457661">
    <property type="component" value="Unassembled WGS sequence"/>
</dbReference>
<feature type="signal peptide" evidence="1">
    <location>
        <begin position="1"/>
        <end position="25"/>
    </location>
</feature>
<dbReference type="SUPFAM" id="SSF56601">
    <property type="entry name" value="beta-lactamase/transpeptidase-like"/>
    <property type="match status" value="1"/>
</dbReference>
<sequence>MNVIKPFYASCLLALSLLTPSLVKANPTASQYQQILNHNLAENEPGVSVIISKNGKVLFKGTRGLANLEHNIALNEQSVLRLGSISKQFTAAAIMMLQEQGKLAVTDDIHKYVASFPTEGNLVTIENLLTHTSGIANYTDDDDLFDKEIQIPTSVDDALARFAKHPMVFKPGEAMAYSNTGYSLLGKIIEVASGQSYKDFIEQHIFKKLKMNQSSYEGQELVTHRASGYEQTEQGFINTSYINMDWPYAAGALISTPTDLNIWFSALSSGKLISKAGYEKMVSPFKLNDGSFSSYGYGLIIKPLNEYTVIKHTGGINGFLAHARYIPEQKLYVAVLANSNHINPISINEKLTARALGIALPEFKKAEVTELQLAPVLGDYRIDENTLRSLIFENDVLYSKRTGGDKTKLITMSKNSFYYPNSNNYLVIEKNSQGQLVMKYFSGLSTTPTEAIKI</sequence>
<dbReference type="PANTHER" id="PTHR46825:SF9">
    <property type="entry name" value="BETA-LACTAMASE-RELATED DOMAIN-CONTAINING PROTEIN"/>
    <property type="match status" value="1"/>
</dbReference>
<keyword evidence="1" id="KW-0732">Signal</keyword>
<dbReference type="EC" id="3.1.1.103" evidence="3"/>
<comment type="caution">
    <text evidence="3">The sequence shown here is derived from an EMBL/GenBank/DDBJ whole genome shotgun (WGS) entry which is preliminary data.</text>
</comment>
<dbReference type="EMBL" id="JBBMQX010000003">
    <property type="protein sequence ID" value="MEM5531897.1"/>
    <property type="molecule type" value="Genomic_DNA"/>
</dbReference>
<protein>
    <submittedName>
        <fullName evidence="3">Serine hydrolase domain-containing protein</fullName>
        <ecNumber evidence="3">3.1.1.103</ecNumber>
    </submittedName>
</protein>
<dbReference type="PANTHER" id="PTHR46825">
    <property type="entry name" value="D-ALANYL-D-ALANINE-CARBOXYPEPTIDASE/ENDOPEPTIDASE AMPH"/>
    <property type="match status" value="1"/>
</dbReference>
<feature type="domain" description="Beta-lactamase-related" evidence="2">
    <location>
        <begin position="42"/>
        <end position="344"/>
    </location>
</feature>
<evidence type="ECO:0000313" key="3">
    <source>
        <dbReference type="EMBL" id="MEM5531897.1"/>
    </source>
</evidence>
<feature type="chain" id="PRO_5046474188" evidence="1">
    <location>
        <begin position="26"/>
        <end position="454"/>
    </location>
</feature>
<accession>A0ABU9TF16</accession>
<dbReference type="InterPro" id="IPR001466">
    <property type="entry name" value="Beta-lactam-related"/>
</dbReference>
<dbReference type="Gene3D" id="3.40.710.10">
    <property type="entry name" value="DD-peptidase/beta-lactamase superfamily"/>
    <property type="match status" value="1"/>
</dbReference>
<reference evidence="3 4" key="1">
    <citation type="submission" date="2024-03" db="EMBL/GenBank/DDBJ databases">
        <title>Community enrichment and isolation of bacterial strains for fucoidan degradation.</title>
        <authorList>
            <person name="Sichert A."/>
        </authorList>
    </citation>
    <scope>NUCLEOTIDE SEQUENCE [LARGE SCALE GENOMIC DNA]</scope>
    <source>
        <strain evidence="3 4">AS26</strain>
    </source>
</reference>
<evidence type="ECO:0000313" key="4">
    <source>
        <dbReference type="Proteomes" id="UP001457661"/>
    </source>
</evidence>
<name>A0ABU9TF16_9GAMM</name>
<evidence type="ECO:0000256" key="1">
    <source>
        <dbReference type="SAM" id="SignalP"/>
    </source>
</evidence>
<dbReference type="InterPro" id="IPR050491">
    <property type="entry name" value="AmpC-like"/>
</dbReference>
<organism evidence="3 4">
    <name type="scientific">Pseudoalteromonas arctica</name>
    <dbReference type="NCBI Taxonomy" id="394751"/>
    <lineage>
        <taxon>Bacteria</taxon>
        <taxon>Pseudomonadati</taxon>
        <taxon>Pseudomonadota</taxon>
        <taxon>Gammaproteobacteria</taxon>
        <taxon>Alteromonadales</taxon>
        <taxon>Pseudoalteromonadaceae</taxon>
        <taxon>Pseudoalteromonas</taxon>
    </lineage>
</organism>